<reference evidence="3" key="1">
    <citation type="submission" date="2017-10" db="EMBL/GenBank/DDBJ databases">
        <title>Rapid genome shrinkage in a self-fertile nematode reveals novel sperm competition proteins.</title>
        <authorList>
            <person name="Yin D."/>
            <person name="Schwarz E.M."/>
            <person name="Thomas C.G."/>
            <person name="Felde R.L."/>
            <person name="Korf I.F."/>
            <person name="Cutter A.D."/>
            <person name="Schartner C.M."/>
            <person name="Ralston E.J."/>
            <person name="Meyer B.J."/>
            <person name="Haag E.S."/>
        </authorList>
    </citation>
    <scope>NUCLEOTIDE SEQUENCE [LARGE SCALE GENOMIC DNA]</scope>
    <source>
        <strain evidence="3">JU1422</strain>
    </source>
</reference>
<dbReference type="PANTHER" id="PTHR21503:SF8">
    <property type="entry name" value="F-BOX ASSOCIATED DOMAIN-CONTAINING PROTEIN-RELATED"/>
    <property type="match status" value="1"/>
</dbReference>
<protein>
    <recommendedName>
        <fullName evidence="1">F-box domain-containing protein</fullName>
    </recommendedName>
</protein>
<sequence>MPFPILRTPLVVLSEIISLLEPNEIVPASFCSNNVKRLLKSHYQRRKPLEWKLIMRNYDMMARVGIETSKDDKTKPKDAIEVISALHISESEPPYPYRQPIPISLASNGYMITFEEAYPYLYFEDQVNGSKMIVDYVADLFNLEIYGLEIDRWATYELDWINELQEKTLVRFEFMVNSSNDSFGNKSLDYVLRNAPASEYCILQGNVSNNFRFDGKLGPANHLFIQPNGHWVTLDNLINFDAISIVVRRCRLSVSDLYSFIRHWRTGGSRRLTFLRLEFENRRIFENFQNEFEVVGRDISGEYRLSDGESWHFDHGYNIQRNDGVKAVIDFGADYFVMMVCIGDTLYDQDNYLKENSDQQFLLHQNV</sequence>
<proteinExistence type="predicted"/>
<evidence type="ECO:0000313" key="3">
    <source>
        <dbReference type="Proteomes" id="UP000230233"/>
    </source>
</evidence>
<organism evidence="2 3">
    <name type="scientific">Caenorhabditis nigoni</name>
    <dbReference type="NCBI Taxonomy" id="1611254"/>
    <lineage>
        <taxon>Eukaryota</taxon>
        <taxon>Metazoa</taxon>
        <taxon>Ecdysozoa</taxon>
        <taxon>Nematoda</taxon>
        <taxon>Chromadorea</taxon>
        <taxon>Rhabditida</taxon>
        <taxon>Rhabditina</taxon>
        <taxon>Rhabditomorpha</taxon>
        <taxon>Rhabditoidea</taxon>
        <taxon>Rhabditidae</taxon>
        <taxon>Peloderinae</taxon>
        <taxon>Caenorhabditis</taxon>
    </lineage>
</organism>
<keyword evidence="3" id="KW-1185">Reference proteome</keyword>
<accession>A0A2G5UCC8</accession>
<name>A0A2G5UCC8_9PELO</name>
<dbReference type="Pfam" id="PF07735">
    <property type="entry name" value="FBA_2"/>
    <property type="match status" value="1"/>
</dbReference>
<evidence type="ECO:0000313" key="2">
    <source>
        <dbReference type="EMBL" id="PIC37222.1"/>
    </source>
</evidence>
<dbReference type="PANTHER" id="PTHR21503">
    <property type="entry name" value="F-BOX-CONTAINING HYPOTHETICAL PROTEIN C.ELEGANS"/>
    <property type="match status" value="1"/>
</dbReference>
<dbReference type="AlphaFoldDB" id="A0A2G5UCC8"/>
<dbReference type="PROSITE" id="PS50181">
    <property type="entry name" value="FBOX"/>
    <property type="match status" value="1"/>
</dbReference>
<gene>
    <name evidence="2" type="primary">Cnig_chr_IV.g15923</name>
    <name evidence="2" type="ORF">B9Z55_015923</name>
</gene>
<dbReference type="InterPro" id="IPR001810">
    <property type="entry name" value="F-box_dom"/>
</dbReference>
<dbReference type="EMBL" id="PDUG01000004">
    <property type="protein sequence ID" value="PIC37222.1"/>
    <property type="molecule type" value="Genomic_DNA"/>
</dbReference>
<evidence type="ECO:0000259" key="1">
    <source>
        <dbReference type="PROSITE" id="PS50181"/>
    </source>
</evidence>
<dbReference type="InterPro" id="IPR012885">
    <property type="entry name" value="F-box_Sdz-33"/>
</dbReference>
<comment type="caution">
    <text evidence="2">The sequence shown here is derived from an EMBL/GenBank/DDBJ whole genome shotgun (WGS) entry which is preliminary data.</text>
</comment>
<dbReference type="Proteomes" id="UP000230233">
    <property type="component" value="Chromosome IV"/>
</dbReference>
<feature type="domain" description="F-box" evidence="1">
    <location>
        <begin position="2"/>
        <end position="54"/>
    </location>
</feature>